<organism evidence="2 3">
    <name type="scientific">Papaver somniferum</name>
    <name type="common">Opium poppy</name>
    <dbReference type="NCBI Taxonomy" id="3469"/>
    <lineage>
        <taxon>Eukaryota</taxon>
        <taxon>Viridiplantae</taxon>
        <taxon>Streptophyta</taxon>
        <taxon>Embryophyta</taxon>
        <taxon>Tracheophyta</taxon>
        <taxon>Spermatophyta</taxon>
        <taxon>Magnoliopsida</taxon>
        <taxon>Ranunculales</taxon>
        <taxon>Papaveraceae</taxon>
        <taxon>Papaveroideae</taxon>
        <taxon>Papaver</taxon>
    </lineage>
</organism>
<gene>
    <name evidence="2" type="ORF">C5167_035006</name>
</gene>
<evidence type="ECO:0000313" key="2">
    <source>
        <dbReference type="EMBL" id="RZC71839.1"/>
    </source>
</evidence>
<protein>
    <submittedName>
        <fullName evidence="2">Uncharacterized protein</fullName>
    </submittedName>
</protein>
<feature type="compositionally biased region" description="Acidic residues" evidence="1">
    <location>
        <begin position="12"/>
        <end position="27"/>
    </location>
</feature>
<dbReference type="AlphaFoldDB" id="A0A4Y7KIR4"/>
<evidence type="ECO:0000256" key="1">
    <source>
        <dbReference type="SAM" id="MobiDB-lite"/>
    </source>
</evidence>
<name>A0A4Y7KIR4_PAPSO</name>
<feature type="region of interest" description="Disordered" evidence="1">
    <location>
        <begin position="1"/>
        <end position="27"/>
    </location>
</feature>
<reference evidence="2 3" key="1">
    <citation type="journal article" date="2018" name="Science">
        <title>The opium poppy genome and morphinan production.</title>
        <authorList>
            <person name="Guo L."/>
            <person name="Winzer T."/>
            <person name="Yang X."/>
            <person name="Li Y."/>
            <person name="Ning Z."/>
            <person name="He Z."/>
            <person name="Teodor R."/>
            <person name="Lu Y."/>
            <person name="Bowser T.A."/>
            <person name="Graham I.A."/>
            <person name="Ye K."/>
        </authorList>
    </citation>
    <scope>NUCLEOTIDE SEQUENCE [LARGE SCALE GENOMIC DNA]</scope>
    <source>
        <strain evidence="3">cv. HN1</strain>
        <tissue evidence="2">Leaves</tissue>
    </source>
</reference>
<evidence type="ECO:0000313" key="3">
    <source>
        <dbReference type="Proteomes" id="UP000316621"/>
    </source>
</evidence>
<dbReference type="Proteomes" id="UP000316621">
    <property type="component" value="Chromosome 7"/>
</dbReference>
<dbReference type="Gramene" id="RZC71839">
    <property type="protein sequence ID" value="RZC71839"/>
    <property type="gene ID" value="C5167_035006"/>
</dbReference>
<keyword evidence="3" id="KW-1185">Reference proteome</keyword>
<proteinExistence type="predicted"/>
<accession>A0A4Y7KIR4</accession>
<sequence>MEGDAEVCGRDEDLDVEGQNDEDDYDDMKDENFVLDYPDMEHPNVRVLVMMNDFLYFFWKTSADWIK</sequence>
<dbReference type="EMBL" id="CM010721">
    <property type="protein sequence ID" value="RZC71839.1"/>
    <property type="molecule type" value="Genomic_DNA"/>
</dbReference>